<evidence type="ECO:0000313" key="2">
    <source>
        <dbReference type="EMBL" id="STX61255.1"/>
    </source>
</evidence>
<sequence length="86" mass="9644">MGRLGDKYIDSFWAYDQDGNAYKIHIFQSVIDTGTFQDPKATRLGLPRLSTEDGLAVHVVDIEKGEFLIVQTDTSIYINQPPDLPS</sequence>
<keyword evidence="3" id="KW-1185">Reference proteome</keyword>
<accession>A0A378JRB7</accession>
<dbReference type="Proteomes" id="UP000254040">
    <property type="component" value="Unassembled WGS sequence"/>
</dbReference>
<dbReference type="Proteomes" id="UP000054985">
    <property type="component" value="Unassembled WGS sequence"/>
</dbReference>
<organism evidence="2 4">
    <name type="scientific">Legionella moravica</name>
    <dbReference type="NCBI Taxonomy" id="39962"/>
    <lineage>
        <taxon>Bacteria</taxon>
        <taxon>Pseudomonadati</taxon>
        <taxon>Pseudomonadota</taxon>
        <taxon>Gammaproteobacteria</taxon>
        <taxon>Legionellales</taxon>
        <taxon>Legionellaceae</taxon>
        <taxon>Legionella</taxon>
    </lineage>
</organism>
<dbReference type="OrthoDB" id="6167731at2"/>
<dbReference type="EMBL" id="LNYN01000019">
    <property type="protein sequence ID" value="KTD34649.1"/>
    <property type="molecule type" value="Genomic_DNA"/>
</dbReference>
<reference evidence="2 4" key="2">
    <citation type="submission" date="2018-06" db="EMBL/GenBank/DDBJ databases">
        <authorList>
            <consortium name="Pathogen Informatics"/>
            <person name="Doyle S."/>
        </authorList>
    </citation>
    <scope>NUCLEOTIDE SEQUENCE [LARGE SCALE GENOMIC DNA]</scope>
    <source>
        <strain evidence="2 4">NCTC12239</strain>
    </source>
</reference>
<evidence type="ECO:0000313" key="3">
    <source>
        <dbReference type="Proteomes" id="UP000054985"/>
    </source>
</evidence>
<name>A0A378JRB7_9GAMM</name>
<protein>
    <submittedName>
        <fullName evidence="2">Uncharacterized protein</fullName>
    </submittedName>
</protein>
<evidence type="ECO:0000313" key="4">
    <source>
        <dbReference type="Proteomes" id="UP000254040"/>
    </source>
</evidence>
<gene>
    <name evidence="1" type="ORF">Lmor_1182</name>
    <name evidence="2" type="ORF">NCTC12239_00161</name>
</gene>
<proteinExistence type="predicted"/>
<reference evidence="1 3" key="1">
    <citation type="submission" date="2015-11" db="EMBL/GenBank/DDBJ databases">
        <title>Genomic analysis of 38 Legionella species identifies large and diverse effector repertoires.</title>
        <authorList>
            <person name="Burstein D."/>
            <person name="Amaro F."/>
            <person name="Zusman T."/>
            <person name="Lifshitz Z."/>
            <person name="Cohen O."/>
            <person name="Gilbert J.A."/>
            <person name="Pupko T."/>
            <person name="Shuman H.A."/>
            <person name="Segal G."/>
        </authorList>
    </citation>
    <scope>NUCLEOTIDE SEQUENCE [LARGE SCALE GENOMIC DNA]</scope>
    <source>
        <strain evidence="1 3">ATCC 43877</strain>
    </source>
</reference>
<evidence type="ECO:0000313" key="1">
    <source>
        <dbReference type="EMBL" id="KTD34649.1"/>
    </source>
</evidence>
<dbReference type="EMBL" id="UGOG01000001">
    <property type="protein sequence ID" value="STX61255.1"/>
    <property type="molecule type" value="Genomic_DNA"/>
</dbReference>
<dbReference type="RefSeq" id="WP_028385435.1">
    <property type="nucleotide sequence ID" value="NZ_CAAAJG010000004.1"/>
</dbReference>
<dbReference type="AlphaFoldDB" id="A0A378JRB7"/>